<keyword evidence="2" id="KW-1185">Reference proteome</keyword>
<gene>
    <name evidence="1" type="ORF">ACFSPV_13125</name>
</gene>
<dbReference type="EMBL" id="JBHUIG010000013">
    <property type="protein sequence ID" value="MFD2319656.1"/>
    <property type="molecule type" value="Genomic_DNA"/>
</dbReference>
<sequence>MLKLQSLRDFLAQCAPDLARDPENFIVYGDDGRLIASGTNSLSFEYRYTVYATLLGYAGHPDAIMVPLLAWCKANQPELFDNPAKRENAIRFAVAPQSASTYDLGIEIDLTERAIVTHDPDHDTRLHITHPEEPGQVGLQRFDGQDIQQLEKWELWLRNERLLATWEFLPPVWRQRMPQ</sequence>
<protein>
    <submittedName>
        <fullName evidence="1">Phage tail protein</fullName>
    </submittedName>
</protein>
<dbReference type="InterPro" id="IPR009678">
    <property type="entry name" value="Phage_tail_completion_R"/>
</dbReference>
<name>A0ABW5EPQ8_9BURK</name>
<reference evidence="2" key="1">
    <citation type="journal article" date="2019" name="Int. J. Syst. Evol. Microbiol.">
        <title>The Global Catalogue of Microorganisms (GCM) 10K type strain sequencing project: providing services to taxonomists for standard genome sequencing and annotation.</title>
        <authorList>
            <consortium name="The Broad Institute Genomics Platform"/>
            <consortium name="The Broad Institute Genome Sequencing Center for Infectious Disease"/>
            <person name="Wu L."/>
            <person name="Ma J."/>
        </authorList>
    </citation>
    <scope>NUCLEOTIDE SEQUENCE [LARGE SCALE GENOMIC DNA]</scope>
    <source>
        <strain evidence="2">CCUG 62793</strain>
    </source>
</reference>
<dbReference type="Proteomes" id="UP001597287">
    <property type="component" value="Unassembled WGS sequence"/>
</dbReference>
<dbReference type="Pfam" id="PF06891">
    <property type="entry name" value="P2_Phage_GpR"/>
    <property type="match status" value="1"/>
</dbReference>
<comment type="caution">
    <text evidence="1">The sequence shown here is derived from an EMBL/GenBank/DDBJ whole genome shotgun (WGS) entry which is preliminary data.</text>
</comment>
<accession>A0ABW5EPQ8</accession>
<evidence type="ECO:0000313" key="2">
    <source>
        <dbReference type="Proteomes" id="UP001597287"/>
    </source>
</evidence>
<organism evidence="1 2">
    <name type="scientific">Delftia deserti</name>
    <dbReference type="NCBI Taxonomy" id="1651218"/>
    <lineage>
        <taxon>Bacteria</taxon>
        <taxon>Pseudomonadati</taxon>
        <taxon>Pseudomonadota</taxon>
        <taxon>Betaproteobacteria</taxon>
        <taxon>Burkholderiales</taxon>
        <taxon>Comamonadaceae</taxon>
        <taxon>Delftia</taxon>
    </lineage>
</organism>
<dbReference type="RefSeq" id="WP_380105717.1">
    <property type="nucleotide sequence ID" value="NZ_JBHSIH010000001.1"/>
</dbReference>
<proteinExistence type="predicted"/>
<evidence type="ECO:0000313" key="1">
    <source>
        <dbReference type="EMBL" id="MFD2319656.1"/>
    </source>
</evidence>